<comment type="similarity">
    <text evidence="2">Belongs to the phospholipase D family.</text>
</comment>
<evidence type="ECO:0000313" key="10">
    <source>
        <dbReference type="Proteomes" id="UP001500133"/>
    </source>
</evidence>
<keyword evidence="5" id="KW-0442">Lipid degradation</keyword>
<evidence type="ECO:0000256" key="6">
    <source>
        <dbReference type="ARBA" id="ARBA00023098"/>
    </source>
</evidence>
<reference evidence="10" key="1">
    <citation type="journal article" date="2019" name="Int. J. Syst. Evol. Microbiol.">
        <title>The Global Catalogue of Microorganisms (GCM) 10K type strain sequencing project: providing services to taxonomists for standard genome sequencing and annotation.</title>
        <authorList>
            <consortium name="The Broad Institute Genomics Platform"/>
            <consortium name="The Broad Institute Genome Sequencing Center for Infectious Disease"/>
            <person name="Wu L."/>
            <person name="Ma J."/>
        </authorList>
    </citation>
    <scope>NUCLEOTIDE SEQUENCE [LARGE SCALE GENOMIC DNA]</scope>
    <source>
        <strain evidence="10">JCM 16914</strain>
    </source>
</reference>
<sequence>MLGSGKRRLRGQRIMPGILLLLLAAWLSMGLWQRYKPLPAGVGVAWPARPAENVRLLTDETWYDADGQRHVDQAIFDEVLALIGQARRLIVVDMFLFNDFAGSATGDDARPLSRELTAALIAQKRRYPEMTVRVITDPLNTLYGAQQPAHFARLRRAGVELIITDLARLRASNPLWSGLWHLGLNRLGNDAGGGWLPNPLGHGQITLRSYLALANVRANHRKTLVVDDGDGWTGLVTSANPHDASSRHDNVGLRFSGPAALDLLASERLLAGWSSSGKAPDASAWPAASAKPARQAAPATDSDGPRLRILTEAAIRDAVLTRIKRAKRGERLDIAMFYLSHRPLIAALKAASARGVAVRVLLDPNRQAFGLAKSGVPNRPVAAELHAAGIDVRFCITRGEQCHTKLLLHRQAPSDPAARAAMILGSANYTRRNLDNLNLETNVALAGRTDTPALAGAAALFERQWRSPAERRTSRPFLPEKAPGPVTYWRYRLMEATGLSSF</sequence>
<evidence type="ECO:0000259" key="8">
    <source>
        <dbReference type="PROSITE" id="PS50035"/>
    </source>
</evidence>
<keyword evidence="4" id="KW-0378">Hydrolase</keyword>
<evidence type="ECO:0000256" key="3">
    <source>
        <dbReference type="ARBA" id="ARBA00012027"/>
    </source>
</evidence>
<keyword evidence="6" id="KW-0443">Lipid metabolism</keyword>
<accession>A0ABP7L290</accession>
<name>A0ABP7L290_9GAMM</name>
<comment type="catalytic activity">
    <reaction evidence="1">
        <text>a 1,2-diacyl-sn-glycero-3-phosphocholine + H2O = a 1,2-diacyl-sn-glycero-3-phosphate + choline + H(+)</text>
        <dbReference type="Rhea" id="RHEA:14445"/>
        <dbReference type="ChEBI" id="CHEBI:15354"/>
        <dbReference type="ChEBI" id="CHEBI:15377"/>
        <dbReference type="ChEBI" id="CHEBI:15378"/>
        <dbReference type="ChEBI" id="CHEBI:57643"/>
        <dbReference type="ChEBI" id="CHEBI:58608"/>
        <dbReference type="EC" id="3.1.4.4"/>
    </reaction>
</comment>
<dbReference type="SUPFAM" id="SSF56024">
    <property type="entry name" value="Phospholipase D/nuclease"/>
    <property type="match status" value="2"/>
</dbReference>
<feature type="region of interest" description="Disordered" evidence="7">
    <location>
        <begin position="277"/>
        <end position="303"/>
    </location>
</feature>
<dbReference type="EMBL" id="BAAAZT010000003">
    <property type="protein sequence ID" value="GAA3892877.1"/>
    <property type="molecule type" value="Genomic_DNA"/>
</dbReference>
<gene>
    <name evidence="9" type="ORF">GCM10022228_00060</name>
</gene>
<dbReference type="Pfam" id="PF13091">
    <property type="entry name" value="PLDc_2"/>
    <property type="match status" value="1"/>
</dbReference>
<evidence type="ECO:0000256" key="5">
    <source>
        <dbReference type="ARBA" id="ARBA00022963"/>
    </source>
</evidence>
<evidence type="ECO:0000256" key="4">
    <source>
        <dbReference type="ARBA" id="ARBA00022801"/>
    </source>
</evidence>
<dbReference type="InterPro" id="IPR025202">
    <property type="entry name" value="PLD-like_dom"/>
</dbReference>
<proteinExistence type="inferred from homology"/>
<dbReference type="PROSITE" id="PS50035">
    <property type="entry name" value="PLD"/>
    <property type="match status" value="1"/>
</dbReference>
<evidence type="ECO:0000256" key="7">
    <source>
        <dbReference type="SAM" id="MobiDB-lite"/>
    </source>
</evidence>
<organism evidence="9 10">
    <name type="scientific">Halomonas cibimaris</name>
    <dbReference type="NCBI Taxonomy" id="657012"/>
    <lineage>
        <taxon>Bacteria</taxon>
        <taxon>Pseudomonadati</taxon>
        <taxon>Pseudomonadota</taxon>
        <taxon>Gammaproteobacteria</taxon>
        <taxon>Oceanospirillales</taxon>
        <taxon>Halomonadaceae</taxon>
        <taxon>Halomonas</taxon>
    </lineage>
</organism>
<evidence type="ECO:0000256" key="2">
    <source>
        <dbReference type="ARBA" id="ARBA00008664"/>
    </source>
</evidence>
<dbReference type="Gene3D" id="3.30.870.10">
    <property type="entry name" value="Endonuclease Chain A"/>
    <property type="match status" value="2"/>
</dbReference>
<dbReference type="PANTHER" id="PTHR43856:SF1">
    <property type="entry name" value="MITOCHONDRIAL CARDIOLIPIN HYDROLASE"/>
    <property type="match status" value="1"/>
</dbReference>
<dbReference type="PANTHER" id="PTHR43856">
    <property type="entry name" value="CARDIOLIPIN HYDROLASE"/>
    <property type="match status" value="1"/>
</dbReference>
<dbReference type="Proteomes" id="UP001500133">
    <property type="component" value="Unassembled WGS sequence"/>
</dbReference>
<comment type="caution">
    <text evidence="9">The sequence shown here is derived from an EMBL/GenBank/DDBJ whole genome shotgun (WGS) entry which is preliminary data.</text>
</comment>
<feature type="compositionally biased region" description="Low complexity" evidence="7">
    <location>
        <begin position="279"/>
        <end position="299"/>
    </location>
</feature>
<dbReference type="EC" id="3.1.4.4" evidence="3"/>
<dbReference type="InterPro" id="IPR051406">
    <property type="entry name" value="PLD_domain"/>
</dbReference>
<evidence type="ECO:0000256" key="1">
    <source>
        <dbReference type="ARBA" id="ARBA00000798"/>
    </source>
</evidence>
<keyword evidence="10" id="KW-1185">Reference proteome</keyword>
<feature type="domain" description="PLD phosphodiesterase" evidence="8">
    <location>
        <begin position="215"/>
        <end position="245"/>
    </location>
</feature>
<evidence type="ECO:0000313" key="9">
    <source>
        <dbReference type="EMBL" id="GAA3892877.1"/>
    </source>
</evidence>
<dbReference type="InterPro" id="IPR001736">
    <property type="entry name" value="PLipase_D/transphosphatidylase"/>
</dbReference>
<protein>
    <recommendedName>
        <fullName evidence="3">phospholipase D</fullName>
        <ecNumber evidence="3">3.1.4.4</ecNumber>
    </recommendedName>
</protein>